<dbReference type="GO" id="GO:0004386">
    <property type="term" value="F:helicase activity"/>
    <property type="evidence" value="ECO:0007669"/>
    <property type="project" value="UniProtKB-KW"/>
</dbReference>
<dbReference type="PANTHER" id="PTHR45821">
    <property type="entry name" value="SNF2 DOMAIN-CONTAINING PROTEIN CLASSY 2-RELATED"/>
    <property type="match status" value="1"/>
</dbReference>
<comment type="caution">
    <text evidence="10">The sequence shown here is derived from an EMBL/GenBank/DDBJ whole genome shotgun (WGS) entry which is preliminary data.</text>
</comment>
<dbReference type="InterPro" id="IPR044567">
    <property type="entry name" value="CLSY/DRD1"/>
</dbReference>
<dbReference type="InterPro" id="IPR014001">
    <property type="entry name" value="Helicase_ATP-bd"/>
</dbReference>
<dbReference type="PROSITE" id="PS51194">
    <property type="entry name" value="HELICASE_CTER"/>
    <property type="match status" value="1"/>
</dbReference>
<evidence type="ECO:0000256" key="3">
    <source>
        <dbReference type="ARBA" id="ARBA00022801"/>
    </source>
</evidence>
<dbReference type="Gene3D" id="3.40.50.300">
    <property type="entry name" value="P-loop containing nucleotide triphosphate hydrolases"/>
    <property type="match status" value="1"/>
</dbReference>
<feature type="region of interest" description="Disordered" evidence="7">
    <location>
        <begin position="410"/>
        <end position="447"/>
    </location>
</feature>
<dbReference type="EMBL" id="JAGFBR010000015">
    <property type="protein sequence ID" value="KAH0454683.1"/>
    <property type="molecule type" value="Genomic_DNA"/>
</dbReference>
<evidence type="ECO:0000256" key="1">
    <source>
        <dbReference type="ARBA" id="ARBA00004123"/>
    </source>
</evidence>
<dbReference type="CDD" id="cd18793">
    <property type="entry name" value="SF2_C_SNF"/>
    <property type="match status" value="1"/>
</dbReference>
<gene>
    <name evidence="10" type="ORF">IEQ34_016607</name>
</gene>
<protein>
    <submittedName>
        <fullName evidence="10">Uncharacterized protein</fullName>
    </submittedName>
</protein>
<feature type="compositionally biased region" description="Basic and acidic residues" evidence="7">
    <location>
        <begin position="410"/>
        <end position="424"/>
    </location>
</feature>
<proteinExistence type="predicted"/>
<keyword evidence="6" id="KW-0539">Nucleus</keyword>
<dbReference type="SUPFAM" id="SSF52540">
    <property type="entry name" value="P-loop containing nucleoside triphosphate hydrolases"/>
    <property type="match status" value="2"/>
</dbReference>
<feature type="domain" description="Helicase ATP-binding" evidence="8">
    <location>
        <begin position="693"/>
        <end position="894"/>
    </location>
</feature>
<dbReference type="AlphaFoldDB" id="A0AAV7GGZ1"/>
<dbReference type="PANTHER" id="PTHR45821:SF2">
    <property type="entry name" value="SNF2 DOMAIN-CONTAINING PROTEIN CLASSY 2"/>
    <property type="match status" value="1"/>
</dbReference>
<evidence type="ECO:0000259" key="8">
    <source>
        <dbReference type="PROSITE" id="PS51192"/>
    </source>
</evidence>
<sequence>MQEISRKHPISPIPFEVFYDGSWHAIDLVRIRKGKTYILFSRQSSEVEDEICFDNVRLRSRKANAYDCSHLLKVGVDVCVLSTRPISEVSDEGLRPNLPLWYDAKIISKKTIRHGSRCSCLFSVILYRERALNGTGKNIMFERAEMVTIDRIAILQKLSDEPCEDEFNLWSYSEDCISSSRSKLVSGIVSSEISWLVVLSIQKGISFHIKSLQSNIVYQILNRKQESVNDNMSRLNPVKDIKIMCFHRFNENLRPVVKIVDPFFIKEMAVETPLQLDIQPDLNRSTEGDSETDVEVLYDCMSLRRSKRRKVKPKRFTSYSSPDFDRITRNTGQIVEILDQNSDELSDSSEVGEQLLDNWELCVVPRSSDEEYELSPIADRRKTFDWKVKEVQPQLLLTMGEDICDVHPDNSPDRLTQHGLEKTVLKHRGRPRKSDRSIPSSRNGNPLYKKRFSYRKKLLLSAAECDQLIKQCMGNIEDEMETEVEPGSQSAKPFADEEEHFKWSPSPEEQFEIDEHEDLWKEMEHTLTALALLEQQAWRASFNISTSIIIALAIEMDSEAFDNGTVPLSSEDGDQACKHDFKLDEQIGIICQLCNYVHTKIRDVMPQFVMSESWNTSREHLGKVGFSMLGTYCLDPCSFGDAITQLDLASLGGDENVWALIPELKLRLYTHQKKAFEFIWRNIAGSLKPKEMDIHSNETGGCVISHSPGSGKTLLLISFIISYLRLFPRSRPLILAPKIAVYVWRKEFEKWGVQFPLHIIHPAQSFQKENLDWKIRISSMEHRKPNRKMRHLVDCMSKFQQWHKESSVLLMSYSSFSLMQKESKDEHKKFMAKVLQNSPGLLILDEGHNPRSTISKLRKQLMEVNTKSRILLSGTLFQNNFEEYFNTLCLARPSFVDDVLGELDREKLNTYKKSEKRSKRKERMARKLFVQRIGEKIESNMEDDRKLGFDALNKITNGFIDIYEDDNSGRLPGLVIYTIVLLPTDIQHEVLVRLQSCLKLTRRYPIELELLITVGSIHPWLIKTMAHAEDYFNDAELEKIEKYKDSITSGSKVKFVFDIVHKSIIKGEKVLIFSHNIPPISLLVRFFEAFLGWRKGEEVLILQGDQELSLRAKIMDSFNGDVGNKCKVLIASTSACAEGISLTAASRVVLLDSEWNHSKTRQAIARAFRPGQEKKVYVYKLLASGTWEEDKYRSNDWKAWLSKMISVGEYIEHNSCRKVDIVDDEILTELQEEDQGKMFQMIMEQN</sequence>
<evidence type="ECO:0000256" key="7">
    <source>
        <dbReference type="SAM" id="MobiDB-lite"/>
    </source>
</evidence>
<keyword evidence="5" id="KW-0067">ATP-binding</keyword>
<name>A0AAV7GGZ1_DENCH</name>
<evidence type="ECO:0000313" key="11">
    <source>
        <dbReference type="Proteomes" id="UP000775213"/>
    </source>
</evidence>
<dbReference type="Pfam" id="PF00176">
    <property type="entry name" value="SNF2-rel_dom"/>
    <property type="match status" value="1"/>
</dbReference>
<organism evidence="10 11">
    <name type="scientific">Dendrobium chrysotoxum</name>
    <name type="common">Orchid</name>
    <dbReference type="NCBI Taxonomy" id="161865"/>
    <lineage>
        <taxon>Eukaryota</taxon>
        <taxon>Viridiplantae</taxon>
        <taxon>Streptophyta</taxon>
        <taxon>Embryophyta</taxon>
        <taxon>Tracheophyta</taxon>
        <taxon>Spermatophyta</taxon>
        <taxon>Magnoliopsida</taxon>
        <taxon>Liliopsida</taxon>
        <taxon>Asparagales</taxon>
        <taxon>Orchidaceae</taxon>
        <taxon>Epidendroideae</taxon>
        <taxon>Malaxideae</taxon>
        <taxon>Dendrobiinae</taxon>
        <taxon>Dendrobium</taxon>
    </lineage>
</organism>
<keyword evidence="3" id="KW-0378">Hydrolase</keyword>
<dbReference type="GO" id="GO:0016787">
    <property type="term" value="F:hydrolase activity"/>
    <property type="evidence" value="ECO:0007669"/>
    <property type="project" value="UniProtKB-KW"/>
</dbReference>
<dbReference type="SMART" id="SM00487">
    <property type="entry name" value="DEXDc"/>
    <property type="match status" value="1"/>
</dbReference>
<feature type="domain" description="Helicase C-terminal" evidence="9">
    <location>
        <begin position="1052"/>
        <end position="1227"/>
    </location>
</feature>
<accession>A0AAV7GGZ1</accession>
<dbReference type="InterPro" id="IPR049730">
    <property type="entry name" value="SNF2/RAD54-like_C"/>
</dbReference>
<dbReference type="Gene3D" id="3.40.50.10810">
    <property type="entry name" value="Tandem AAA-ATPase domain"/>
    <property type="match status" value="1"/>
</dbReference>
<dbReference type="InterPro" id="IPR000330">
    <property type="entry name" value="SNF2_N"/>
</dbReference>
<reference evidence="10 11" key="1">
    <citation type="journal article" date="2021" name="Hortic Res">
        <title>Chromosome-scale assembly of the Dendrobium chrysotoxum genome enhances the understanding of orchid evolution.</title>
        <authorList>
            <person name="Zhang Y."/>
            <person name="Zhang G.Q."/>
            <person name="Zhang D."/>
            <person name="Liu X.D."/>
            <person name="Xu X.Y."/>
            <person name="Sun W.H."/>
            <person name="Yu X."/>
            <person name="Zhu X."/>
            <person name="Wang Z.W."/>
            <person name="Zhao X."/>
            <person name="Zhong W.Y."/>
            <person name="Chen H."/>
            <person name="Yin W.L."/>
            <person name="Huang T."/>
            <person name="Niu S.C."/>
            <person name="Liu Z.J."/>
        </authorList>
    </citation>
    <scope>NUCLEOTIDE SEQUENCE [LARGE SCALE GENOMIC DNA]</scope>
    <source>
        <strain evidence="10">Lindl</strain>
    </source>
</reference>
<dbReference type="GO" id="GO:0005634">
    <property type="term" value="C:nucleus"/>
    <property type="evidence" value="ECO:0007669"/>
    <property type="project" value="UniProtKB-SubCell"/>
</dbReference>
<dbReference type="GO" id="GO:0005524">
    <property type="term" value="F:ATP binding"/>
    <property type="evidence" value="ECO:0007669"/>
    <property type="project" value="UniProtKB-KW"/>
</dbReference>
<dbReference type="GO" id="GO:0080188">
    <property type="term" value="P:gene silencing by siRNA-directed DNA methylation"/>
    <property type="evidence" value="ECO:0007669"/>
    <property type="project" value="InterPro"/>
</dbReference>
<evidence type="ECO:0000256" key="4">
    <source>
        <dbReference type="ARBA" id="ARBA00022806"/>
    </source>
</evidence>
<keyword evidence="11" id="KW-1185">Reference proteome</keyword>
<evidence type="ECO:0000256" key="2">
    <source>
        <dbReference type="ARBA" id="ARBA00022741"/>
    </source>
</evidence>
<comment type="subcellular location">
    <subcellularLocation>
        <location evidence="1">Nucleus</location>
    </subcellularLocation>
</comment>
<dbReference type="PROSITE" id="PS51192">
    <property type="entry name" value="HELICASE_ATP_BIND_1"/>
    <property type="match status" value="1"/>
</dbReference>
<dbReference type="Pfam" id="PF00271">
    <property type="entry name" value="Helicase_C"/>
    <property type="match status" value="1"/>
</dbReference>
<evidence type="ECO:0000256" key="6">
    <source>
        <dbReference type="ARBA" id="ARBA00023242"/>
    </source>
</evidence>
<keyword evidence="4" id="KW-0347">Helicase</keyword>
<keyword evidence="2" id="KW-0547">Nucleotide-binding</keyword>
<evidence type="ECO:0000259" key="9">
    <source>
        <dbReference type="PROSITE" id="PS51194"/>
    </source>
</evidence>
<dbReference type="Proteomes" id="UP000775213">
    <property type="component" value="Unassembled WGS sequence"/>
</dbReference>
<dbReference type="InterPro" id="IPR001650">
    <property type="entry name" value="Helicase_C-like"/>
</dbReference>
<dbReference type="InterPro" id="IPR027417">
    <property type="entry name" value="P-loop_NTPase"/>
</dbReference>
<dbReference type="InterPro" id="IPR038718">
    <property type="entry name" value="SNF2-like_sf"/>
</dbReference>
<dbReference type="SMART" id="SM00490">
    <property type="entry name" value="HELICc"/>
    <property type="match status" value="1"/>
</dbReference>
<evidence type="ECO:0000313" key="10">
    <source>
        <dbReference type="EMBL" id="KAH0454683.1"/>
    </source>
</evidence>
<evidence type="ECO:0000256" key="5">
    <source>
        <dbReference type="ARBA" id="ARBA00022840"/>
    </source>
</evidence>